<name>A0A5J9VF82_9POAL</name>
<gene>
    <name evidence="2" type="ORF">EJB05_15913</name>
</gene>
<protein>
    <submittedName>
        <fullName evidence="2">Uncharacterized protein</fullName>
    </submittedName>
</protein>
<dbReference type="Gramene" id="TVU34087">
    <property type="protein sequence ID" value="TVU34087"/>
    <property type="gene ID" value="EJB05_15913"/>
</dbReference>
<keyword evidence="1" id="KW-1133">Transmembrane helix</keyword>
<proteinExistence type="predicted"/>
<reference evidence="2 3" key="1">
    <citation type="journal article" date="2019" name="Sci. Rep.">
        <title>A high-quality genome of Eragrostis curvula grass provides insights into Poaceae evolution and supports new strategies to enhance forage quality.</title>
        <authorList>
            <person name="Carballo J."/>
            <person name="Santos B.A.C.M."/>
            <person name="Zappacosta D."/>
            <person name="Garbus I."/>
            <person name="Selva J.P."/>
            <person name="Gallo C.A."/>
            <person name="Diaz A."/>
            <person name="Albertini E."/>
            <person name="Caccamo M."/>
            <person name="Echenique V."/>
        </authorList>
    </citation>
    <scope>NUCLEOTIDE SEQUENCE [LARGE SCALE GENOMIC DNA]</scope>
    <source>
        <strain evidence="3">cv. Victoria</strain>
        <tissue evidence="2">Leaf</tissue>
    </source>
</reference>
<comment type="caution">
    <text evidence="2">The sequence shown here is derived from an EMBL/GenBank/DDBJ whole genome shotgun (WGS) entry which is preliminary data.</text>
</comment>
<accession>A0A5J9VF82</accession>
<dbReference type="Proteomes" id="UP000324897">
    <property type="component" value="Unassembled WGS sequence"/>
</dbReference>
<evidence type="ECO:0000256" key="1">
    <source>
        <dbReference type="SAM" id="Phobius"/>
    </source>
</evidence>
<keyword evidence="1" id="KW-0812">Transmembrane</keyword>
<feature type="transmembrane region" description="Helical" evidence="1">
    <location>
        <begin position="63"/>
        <end position="83"/>
    </location>
</feature>
<sequence length="86" mass="9646">MVVLAALMEDAGREDAHDRLQHLDLGYKFPRIPWFIVTHTHSASFVQLFPVRGIEHAMVLVRFLLVLLKAALAPLLLSSFAGITPR</sequence>
<organism evidence="2 3">
    <name type="scientific">Eragrostis curvula</name>
    <name type="common">weeping love grass</name>
    <dbReference type="NCBI Taxonomy" id="38414"/>
    <lineage>
        <taxon>Eukaryota</taxon>
        <taxon>Viridiplantae</taxon>
        <taxon>Streptophyta</taxon>
        <taxon>Embryophyta</taxon>
        <taxon>Tracheophyta</taxon>
        <taxon>Spermatophyta</taxon>
        <taxon>Magnoliopsida</taxon>
        <taxon>Liliopsida</taxon>
        <taxon>Poales</taxon>
        <taxon>Poaceae</taxon>
        <taxon>PACMAD clade</taxon>
        <taxon>Chloridoideae</taxon>
        <taxon>Eragrostideae</taxon>
        <taxon>Eragrostidinae</taxon>
        <taxon>Eragrostis</taxon>
    </lineage>
</organism>
<evidence type="ECO:0000313" key="2">
    <source>
        <dbReference type="EMBL" id="TVU34087.1"/>
    </source>
</evidence>
<keyword evidence="1" id="KW-0472">Membrane</keyword>
<evidence type="ECO:0000313" key="3">
    <source>
        <dbReference type="Proteomes" id="UP000324897"/>
    </source>
</evidence>
<keyword evidence="3" id="KW-1185">Reference proteome</keyword>
<dbReference type="EMBL" id="RWGY01000009">
    <property type="protein sequence ID" value="TVU34087.1"/>
    <property type="molecule type" value="Genomic_DNA"/>
</dbReference>
<dbReference type="AlphaFoldDB" id="A0A5J9VF82"/>
<feature type="non-terminal residue" evidence="2">
    <location>
        <position position="1"/>
    </location>
</feature>